<feature type="compositionally biased region" description="Low complexity" evidence="1">
    <location>
        <begin position="172"/>
        <end position="225"/>
    </location>
</feature>
<evidence type="ECO:0000313" key="3">
    <source>
        <dbReference type="Proteomes" id="UP000077266"/>
    </source>
</evidence>
<name>A0A165MQY4_EXIGL</name>
<organism evidence="2 3">
    <name type="scientific">Exidia glandulosa HHB12029</name>
    <dbReference type="NCBI Taxonomy" id="1314781"/>
    <lineage>
        <taxon>Eukaryota</taxon>
        <taxon>Fungi</taxon>
        <taxon>Dikarya</taxon>
        <taxon>Basidiomycota</taxon>
        <taxon>Agaricomycotina</taxon>
        <taxon>Agaricomycetes</taxon>
        <taxon>Auriculariales</taxon>
        <taxon>Exidiaceae</taxon>
        <taxon>Exidia</taxon>
    </lineage>
</organism>
<dbReference type="Proteomes" id="UP000077266">
    <property type="component" value="Unassembled WGS sequence"/>
</dbReference>
<gene>
    <name evidence="2" type="ORF">EXIGLDRAFT_831364</name>
</gene>
<proteinExistence type="predicted"/>
<feature type="region of interest" description="Disordered" evidence="1">
    <location>
        <begin position="167"/>
        <end position="228"/>
    </location>
</feature>
<dbReference type="InParanoid" id="A0A165MQY4"/>
<evidence type="ECO:0000256" key="1">
    <source>
        <dbReference type="SAM" id="MobiDB-lite"/>
    </source>
</evidence>
<dbReference type="EMBL" id="KV425908">
    <property type="protein sequence ID" value="KZV99628.1"/>
    <property type="molecule type" value="Genomic_DNA"/>
</dbReference>
<evidence type="ECO:0000313" key="2">
    <source>
        <dbReference type="EMBL" id="KZV99628.1"/>
    </source>
</evidence>
<accession>A0A165MQY4</accession>
<protein>
    <submittedName>
        <fullName evidence="2">Uncharacterized protein</fullName>
    </submittedName>
</protein>
<keyword evidence="3" id="KW-1185">Reference proteome</keyword>
<reference evidence="2 3" key="1">
    <citation type="journal article" date="2016" name="Mol. Biol. Evol.">
        <title>Comparative Genomics of Early-Diverging Mushroom-Forming Fungi Provides Insights into the Origins of Lignocellulose Decay Capabilities.</title>
        <authorList>
            <person name="Nagy L.G."/>
            <person name="Riley R."/>
            <person name="Tritt A."/>
            <person name="Adam C."/>
            <person name="Daum C."/>
            <person name="Floudas D."/>
            <person name="Sun H."/>
            <person name="Yadav J.S."/>
            <person name="Pangilinan J."/>
            <person name="Larsson K.H."/>
            <person name="Matsuura K."/>
            <person name="Barry K."/>
            <person name="Labutti K."/>
            <person name="Kuo R."/>
            <person name="Ohm R.A."/>
            <person name="Bhattacharya S.S."/>
            <person name="Shirouzu T."/>
            <person name="Yoshinaga Y."/>
            <person name="Martin F.M."/>
            <person name="Grigoriev I.V."/>
            <person name="Hibbett D.S."/>
        </authorList>
    </citation>
    <scope>NUCLEOTIDE SEQUENCE [LARGE SCALE GENOMIC DNA]</scope>
    <source>
        <strain evidence="2 3">HHB12029</strain>
    </source>
</reference>
<sequence>MSTNVVQASVPADLWTPVPPALTTIDPLRSEIAACLSDDLTGDGSLAQPYELRPFNLTTLHFESNATHEFTALHLRGVAYGGTHQFGNQTVTGSLPPDPPGMKFDDEFFAASTWNSPNPDCAAWSYDLNVVRNRNHDAGIGLSFNSRKSVFPFVLLVMVAQADVQVTGGQDSSSTTSTSTTTTSTSTTLAEQSSTSSTSNIVSSKTASGSPSTASTGTTPDSSAPSKHRSVSGLRIVMLACFASALVVAAL</sequence>
<dbReference type="AlphaFoldDB" id="A0A165MQY4"/>